<dbReference type="RefSeq" id="WP_375521411.1">
    <property type="nucleotide sequence ID" value="NZ_JBHIRY010000019.1"/>
</dbReference>
<evidence type="ECO:0000313" key="2">
    <source>
        <dbReference type="EMBL" id="MFB5762300.1"/>
    </source>
</evidence>
<dbReference type="InterPro" id="IPR041301">
    <property type="entry name" value="PBECR3"/>
</dbReference>
<protein>
    <submittedName>
        <fullName evidence="2">PBECR2 nuclease fold domain-containing protein</fullName>
    </submittedName>
</protein>
<name>A0ABV5C479_9BACL</name>
<gene>
    <name evidence="2" type="ORF">ACE5LO_18085</name>
</gene>
<accession>A0ABV5C479</accession>
<feature type="domain" description="Phage-Barnase-EndoU-ColicinE5/D-RelE like nuclease 3" evidence="1">
    <location>
        <begin position="17"/>
        <end position="116"/>
    </location>
</feature>
<dbReference type="EMBL" id="JBHIRY010000019">
    <property type="protein sequence ID" value="MFB5762300.1"/>
    <property type="molecule type" value="Genomic_DNA"/>
</dbReference>
<dbReference type="Pfam" id="PF18812">
    <property type="entry name" value="PBECR3"/>
    <property type="match status" value="1"/>
</dbReference>
<keyword evidence="3" id="KW-1185">Reference proteome</keyword>
<evidence type="ECO:0000313" key="3">
    <source>
        <dbReference type="Proteomes" id="UP001580430"/>
    </source>
</evidence>
<sequence>MEPNTYTIDIHATETQIVGKLDTVKIKSLLGIDFPVAEVRMYPGAIKHIKRNHPGDIEAYGHLIPDTIANPDYIGQHPKEPNSVELVKAVTPHLLLAIKLDPSGYLYLSTFYQLDNAVEKVKKRLKSGRLVPYK</sequence>
<reference evidence="2 3" key="1">
    <citation type="submission" date="2024-09" db="EMBL/GenBank/DDBJ databases">
        <title>Paenibacillus zeirhizospherea sp. nov., isolated from surface of the maize (Zea mays) roots in a horticulture field, Hungary.</title>
        <authorList>
            <person name="Marton D."/>
            <person name="Farkas M."/>
            <person name="Bedics A."/>
            <person name="Toth E."/>
            <person name="Tancsics A."/>
            <person name="Boka K."/>
            <person name="Marati G."/>
            <person name="Kriszt B."/>
            <person name="Cserhati M."/>
        </authorList>
    </citation>
    <scope>NUCLEOTIDE SEQUENCE [LARGE SCALE GENOMIC DNA]</scope>
    <source>
        <strain evidence="2 3">JCM 18446</strain>
    </source>
</reference>
<evidence type="ECO:0000259" key="1">
    <source>
        <dbReference type="Pfam" id="PF18812"/>
    </source>
</evidence>
<organism evidence="2 3">
    <name type="scientific">Paenibacillus medicaginis</name>
    <dbReference type="NCBI Taxonomy" id="1470560"/>
    <lineage>
        <taxon>Bacteria</taxon>
        <taxon>Bacillati</taxon>
        <taxon>Bacillota</taxon>
        <taxon>Bacilli</taxon>
        <taxon>Bacillales</taxon>
        <taxon>Paenibacillaceae</taxon>
        <taxon>Paenibacillus</taxon>
    </lineage>
</organism>
<proteinExistence type="predicted"/>
<comment type="caution">
    <text evidence="2">The sequence shown here is derived from an EMBL/GenBank/DDBJ whole genome shotgun (WGS) entry which is preliminary data.</text>
</comment>
<dbReference type="Proteomes" id="UP001580430">
    <property type="component" value="Unassembled WGS sequence"/>
</dbReference>